<feature type="region of interest" description="Disordered" evidence="1">
    <location>
        <begin position="45"/>
        <end position="77"/>
    </location>
</feature>
<dbReference type="AlphaFoldDB" id="A0A9P4P1B9"/>
<gene>
    <name evidence="2" type="ORF">EJ08DRAFT_338640</name>
</gene>
<evidence type="ECO:0000313" key="2">
    <source>
        <dbReference type="EMBL" id="KAF2435462.1"/>
    </source>
</evidence>
<dbReference type="OrthoDB" id="4521980at2759"/>
<comment type="caution">
    <text evidence="2">The sequence shown here is derived from an EMBL/GenBank/DDBJ whole genome shotgun (WGS) entry which is preliminary data.</text>
</comment>
<organism evidence="2 3">
    <name type="scientific">Tothia fuscella</name>
    <dbReference type="NCBI Taxonomy" id="1048955"/>
    <lineage>
        <taxon>Eukaryota</taxon>
        <taxon>Fungi</taxon>
        <taxon>Dikarya</taxon>
        <taxon>Ascomycota</taxon>
        <taxon>Pezizomycotina</taxon>
        <taxon>Dothideomycetes</taxon>
        <taxon>Pleosporomycetidae</taxon>
        <taxon>Venturiales</taxon>
        <taxon>Cylindrosympodiaceae</taxon>
        <taxon>Tothia</taxon>
    </lineage>
</organism>
<sequence length="270" mass="30149">MVNKIILSGRRKVKWAIQTILAEIISSHPLVSFIQGHRVDIAKKHHTATTSPNTKRSSHRNFAPKPTMLQRVSSSDWKSQPFRKPQITEWIVPLPVFQIEYLLRGYAPQHSGDPWFVYADGPDEHGGARVHFFKSSTGLKVVEMLLHIPNTGHENNTATKPPQITHILWESDKESVPGNSAERAKHTCQEVYTRILACQPSEDEEISSLLQPTSQTFARRSLASLRAALDPSPLPQASQSTISALITSRIVDTTGSIIDRPSTFHCLQSP</sequence>
<protein>
    <submittedName>
        <fullName evidence="2">Uncharacterized protein</fullName>
    </submittedName>
</protein>
<name>A0A9P4P1B9_9PEZI</name>
<evidence type="ECO:0000313" key="3">
    <source>
        <dbReference type="Proteomes" id="UP000800235"/>
    </source>
</evidence>
<accession>A0A9P4P1B9</accession>
<evidence type="ECO:0000256" key="1">
    <source>
        <dbReference type="SAM" id="MobiDB-lite"/>
    </source>
</evidence>
<keyword evidence="3" id="KW-1185">Reference proteome</keyword>
<dbReference type="Proteomes" id="UP000800235">
    <property type="component" value="Unassembled WGS sequence"/>
</dbReference>
<reference evidence="2" key="1">
    <citation type="journal article" date="2020" name="Stud. Mycol.">
        <title>101 Dothideomycetes genomes: a test case for predicting lifestyles and emergence of pathogens.</title>
        <authorList>
            <person name="Haridas S."/>
            <person name="Albert R."/>
            <person name="Binder M."/>
            <person name="Bloem J."/>
            <person name="Labutti K."/>
            <person name="Salamov A."/>
            <person name="Andreopoulos B."/>
            <person name="Baker S."/>
            <person name="Barry K."/>
            <person name="Bills G."/>
            <person name="Bluhm B."/>
            <person name="Cannon C."/>
            <person name="Castanera R."/>
            <person name="Culley D."/>
            <person name="Daum C."/>
            <person name="Ezra D."/>
            <person name="Gonzalez J."/>
            <person name="Henrissat B."/>
            <person name="Kuo A."/>
            <person name="Liang C."/>
            <person name="Lipzen A."/>
            <person name="Lutzoni F."/>
            <person name="Magnuson J."/>
            <person name="Mondo S."/>
            <person name="Nolan M."/>
            <person name="Ohm R."/>
            <person name="Pangilinan J."/>
            <person name="Park H.-J."/>
            <person name="Ramirez L."/>
            <person name="Alfaro M."/>
            <person name="Sun H."/>
            <person name="Tritt A."/>
            <person name="Yoshinaga Y."/>
            <person name="Zwiers L.-H."/>
            <person name="Turgeon B."/>
            <person name="Goodwin S."/>
            <person name="Spatafora J."/>
            <person name="Crous P."/>
            <person name="Grigoriev I."/>
        </authorList>
    </citation>
    <scope>NUCLEOTIDE SEQUENCE</scope>
    <source>
        <strain evidence="2">CBS 130266</strain>
    </source>
</reference>
<dbReference type="EMBL" id="MU007013">
    <property type="protein sequence ID" value="KAF2435462.1"/>
    <property type="molecule type" value="Genomic_DNA"/>
</dbReference>
<proteinExistence type="predicted"/>